<proteinExistence type="predicted"/>
<dbReference type="Gene3D" id="3.40.50.300">
    <property type="entry name" value="P-loop containing nucleotide triphosphate hydrolases"/>
    <property type="match status" value="1"/>
</dbReference>
<dbReference type="EMBL" id="JBHRTQ010000008">
    <property type="protein sequence ID" value="MFC3174647.1"/>
    <property type="molecule type" value="Genomic_DNA"/>
</dbReference>
<dbReference type="EC" id="2.8.2.-" evidence="1"/>
<protein>
    <submittedName>
        <fullName evidence="1">Sulfotransferase family protein</fullName>
        <ecNumber evidence="1">2.8.2.-</ecNumber>
    </submittedName>
</protein>
<organism evidence="1 2">
    <name type="scientific">Novosphingobium bradum</name>
    <dbReference type="NCBI Taxonomy" id="1737444"/>
    <lineage>
        <taxon>Bacteria</taxon>
        <taxon>Pseudomonadati</taxon>
        <taxon>Pseudomonadota</taxon>
        <taxon>Alphaproteobacteria</taxon>
        <taxon>Sphingomonadales</taxon>
        <taxon>Sphingomonadaceae</taxon>
        <taxon>Novosphingobium</taxon>
    </lineage>
</organism>
<evidence type="ECO:0000313" key="1">
    <source>
        <dbReference type="EMBL" id="MFC3174647.1"/>
    </source>
</evidence>
<accession>A0ABV7IRQ0</accession>
<keyword evidence="1" id="KW-0808">Transferase</keyword>
<dbReference type="RefSeq" id="WP_379510031.1">
    <property type="nucleotide sequence ID" value="NZ_JBHRTQ010000008.1"/>
</dbReference>
<evidence type="ECO:0000313" key="2">
    <source>
        <dbReference type="Proteomes" id="UP001595604"/>
    </source>
</evidence>
<reference evidence="2" key="1">
    <citation type="journal article" date="2019" name="Int. J. Syst. Evol. Microbiol.">
        <title>The Global Catalogue of Microorganisms (GCM) 10K type strain sequencing project: providing services to taxonomists for standard genome sequencing and annotation.</title>
        <authorList>
            <consortium name="The Broad Institute Genomics Platform"/>
            <consortium name="The Broad Institute Genome Sequencing Center for Infectious Disease"/>
            <person name="Wu L."/>
            <person name="Ma J."/>
        </authorList>
    </citation>
    <scope>NUCLEOTIDE SEQUENCE [LARGE SCALE GENOMIC DNA]</scope>
    <source>
        <strain evidence="2">KCTC 42984</strain>
    </source>
</reference>
<dbReference type="SUPFAM" id="SSF52540">
    <property type="entry name" value="P-loop containing nucleoside triphosphate hydrolases"/>
    <property type="match status" value="1"/>
</dbReference>
<keyword evidence="2" id="KW-1185">Reference proteome</keyword>
<dbReference type="Proteomes" id="UP001595604">
    <property type="component" value="Unassembled WGS sequence"/>
</dbReference>
<dbReference type="Pfam" id="PF13469">
    <property type="entry name" value="Sulfotransfer_3"/>
    <property type="match status" value="1"/>
</dbReference>
<dbReference type="GO" id="GO:0016740">
    <property type="term" value="F:transferase activity"/>
    <property type="evidence" value="ECO:0007669"/>
    <property type="project" value="UniProtKB-KW"/>
</dbReference>
<comment type="caution">
    <text evidence="1">The sequence shown here is derived from an EMBL/GenBank/DDBJ whole genome shotgun (WGS) entry which is preliminary data.</text>
</comment>
<gene>
    <name evidence="1" type="ORF">ACFOD9_10320</name>
</gene>
<name>A0ABV7IRQ0_9SPHN</name>
<dbReference type="InterPro" id="IPR027417">
    <property type="entry name" value="P-loop_NTPase"/>
</dbReference>
<sequence length="272" mass="30034">MRRFFFISGLPRSGSTLLGAILRQNPEVHAGMTSPVFSLVNALLPRLSGGEFASMYTDAERRAILRGLFDSYYIARPEPLIFDTNRSWTQKLPVLLELFPDARLVCLVRPIGEILQSFEHQYLRNPLQVSQIVNRDPDTSAYTRSDQLMFANGLIGLALNGLKEAFYGAASDRLMLVSYQSLVSAPAEVIAAIYRFCAIAPFAHDFAGLSYSANEFDSQIGAPGLHDVRQQVEPRQLTATLPPDILARHGGPAFWQTDGPLSRADCTWAANG</sequence>